<proteinExistence type="predicted"/>
<evidence type="ECO:0000256" key="8">
    <source>
        <dbReference type="SAM" id="SignalP"/>
    </source>
</evidence>
<feature type="binding site" description="covalent" evidence="7">
    <location>
        <position position="161"/>
    </location>
    <ligand>
        <name>heme c</name>
        <dbReference type="ChEBI" id="CHEBI:61717"/>
    </ligand>
</feature>
<keyword evidence="5 6" id="KW-0408">Iron</keyword>
<dbReference type="Pfam" id="PF01322">
    <property type="entry name" value="Cytochrom_C_2"/>
    <property type="match status" value="1"/>
</dbReference>
<evidence type="ECO:0000256" key="3">
    <source>
        <dbReference type="ARBA" id="ARBA00022723"/>
    </source>
</evidence>
<evidence type="ECO:0000256" key="7">
    <source>
        <dbReference type="PIRSR" id="PIRSR000027-2"/>
    </source>
</evidence>
<keyword evidence="3 6" id="KW-0479">Metal-binding</keyword>
<dbReference type="InterPro" id="IPR010980">
    <property type="entry name" value="Cyt_c/b562"/>
</dbReference>
<gene>
    <name evidence="9" type="ORF">N825_36860</name>
</gene>
<keyword evidence="2 7" id="KW-0349">Heme</keyword>
<keyword evidence="8" id="KW-0732">Signal</keyword>
<dbReference type="RefSeq" id="WP_037452155.1">
    <property type="nucleotide sequence ID" value="NZ_AVFL01000008.1"/>
</dbReference>
<evidence type="ECO:0008006" key="11">
    <source>
        <dbReference type="Google" id="ProtNLM"/>
    </source>
</evidence>
<dbReference type="InterPro" id="IPR002321">
    <property type="entry name" value="Cyt_c_II"/>
</dbReference>
<dbReference type="PROSITE" id="PS51009">
    <property type="entry name" value="CYTCII"/>
    <property type="match status" value="1"/>
</dbReference>
<dbReference type="STRING" id="1385369.N825_36860"/>
<feature type="binding site" description="axial binding residue" evidence="6">
    <location>
        <position position="162"/>
    </location>
    <ligand>
        <name>heme c</name>
        <dbReference type="ChEBI" id="CHEBI:61717"/>
    </ligand>
    <ligandPart>
        <name>Fe</name>
        <dbReference type="ChEBI" id="CHEBI:18248"/>
    </ligandPart>
</feature>
<comment type="PTM">
    <text evidence="7">Binds 1 heme group per subunit.</text>
</comment>
<evidence type="ECO:0000256" key="4">
    <source>
        <dbReference type="ARBA" id="ARBA00022982"/>
    </source>
</evidence>
<feature type="chain" id="PRO_5004920861" description="Cytochrome C" evidence="8">
    <location>
        <begin position="33"/>
        <end position="170"/>
    </location>
</feature>
<reference evidence="9 10" key="1">
    <citation type="submission" date="2013-08" db="EMBL/GenBank/DDBJ databases">
        <title>The genome sequence of Skermanella stibiiresistens.</title>
        <authorList>
            <person name="Zhu W."/>
            <person name="Wang G."/>
        </authorList>
    </citation>
    <scope>NUCLEOTIDE SEQUENCE [LARGE SCALE GENOMIC DNA]</scope>
    <source>
        <strain evidence="9 10">SB22</strain>
    </source>
</reference>
<evidence type="ECO:0000256" key="2">
    <source>
        <dbReference type="ARBA" id="ARBA00022617"/>
    </source>
</evidence>
<dbReference type="EMBL" id="AVFL01000008">
    <property type="protein sequence ID" value="EWY40396.1"/>
    <property type="molecule type" value="Genomic_DNA"/>
</dbReference>
<accession>W9H6H6</accession>
<dbReference type="GO" id="GO:0009055">
    <property type="term" value="F:electron transfer activity"/>
    <property type="evidence" value="ECO:0007669"/>
    <property type="project" value="InterPro"/>
</dbReference>
<evidence type="ECO:0000256" key="1">
    <source>
        <dbReference type="ARBA" id="ARBA00022448"/>
    </source>
</evidence>
<dbReference type="SUPFAM" id="SSF47175">
    <property type="entry name" value="Cytochromes"/>
    <property type="match status" value="1"/>
</dbReference>
<organism evidence="9 10">
    <name type="scientific">Skermanella stibiiresistens SB22</name>
    <dbReference type="NCBI Taxonomy" id="1385369"/>
    <lineage>
        <taxon>Bacteria</taxon>
        <taxon>Pseudomonadati</taxon>
        <taxon>Pseudomonadota</taxon>
        <taxon>Alphaproteobacteria</taxon>
        <taxon>Rhodospirillales</taxon>
        <taxon>Azospirillaceae</taxon>
        <taxon>Skermanella</taxon>
    </lineage>
</organism>
<keyword evidence="4" id="KW-0249">Electron transport</keyword>
<dbReference type="OrthoDB" id="8115790at2"/>
<dbReference type="InterPro" id="IPR012127">
    <property type="entry name" value="Cyt_c_prime"/>
</dbReference>
<dbReference type="GO" id="GO:0005506">
    <property type="term" value="F:iron ion binding"/>
    <property type="evidence" value="ECO:0007669"/>
    <property type="project" value="InterPro"/>
</dbReference>
<dbReference type="GO" id="GO:0042597">
    <property type="term" value="C:periplasmic space"/>
    <property type="evidence" value="ECO:0007669"/>
    <property type="project" value="InterPro"/>
</dbReference>
<dbReference type="Proteomes" id="UP000019486">
    <property type="component" value="Unassembled WGS sequence"/>
</dbReference>
<evidence type="ECO:0000313" key="10">
    <source>
        <dbReference type="Proteomes" id="UP000019486"/>
    </source>
</evidence>
<dbReference type="PIRSF" id="PIRSF000027">
    <property type="entry name" value="Cytc_c_prime"/>
    <property type="match status" value="1"/>
</dbReference>
<feature type="binding site" description="covalent" evidence="7">
    <location>
        <position position="158"/>
    </location>
    <ligand>
        <name>heme c</name>
        <dbReference type="ChEBI" id="CHEBI:61717"/>
    </ligand>
</feature>
<feature type="signal peptide" evidence="8">
    <location>
        <begin position="1"/>
        <end position="32"/>
    </location>
</feature>
<keyword evidence="1" id="KW-0813">Transport</keyword>
<dbReference type="AlphaFoldDB" id="W9H6H6"/>
<comment type="caution">
    <text evidence="9">The sequence shown here is derived from an EMBL/GenBank/DDBJ whole genome shotgun (WGS) entry which is preliminary data.</text>
</comment>
<dbReference type="Gene3D" id="1.20.120.10">
    <property type="entry name" value="Cytochrome c/b562"/>
    <property type="match status" value="1"/>
</dbReference>
<keyword evidence="10" id="KW-1185">Reference proteome</keyword>
<dbReference type="GO" id="GO:0020037">
    <property type="term" value="F:heme binding"/>
    <property type="evidence" value="ECO:0007669"/>
    <property type="project" value="InterPro"/>
</dbReference>
<name>W9H6H6_9PROT</name>
<evidence type="ECO:0000256" key="6">
    <source>
        <dbReference type="PIRSR" id="PIRSR000027-1"/>
    </source>
</evidence>
<evidence type="ECO:0000256" key="5">
    <source>
        <dbReference type="ARBA" id="ARBA00023004"/>
    </source>
</evidence>
<dbReference type="GO" id="GO:0022900">
    <property type="term" value="P:electron transport chain"/>
    <property type="evidence" value="ECO:0007669"/>
    <property type="project" value="InterPro"/>
</dbReference>
<protein>
    <recommendedName>
        <fullName evidence="11">Cytochrome C</fullName>
    </recommendedName>
</protein>
<sequence>MGKLSETNGIIRSAAITIASASVLLAAASSFAQSPQPVSTDPAAVAKERETAMKSMGDAMKKIAAYVKNEGGTIEGVREGAAALQQASHKIVPNLFPANTGIGTVDGSEAKPEIWQQWPKFEQAATRLVTASDGLTTAATGEDRASIARQFGQVGQSCGGCHDDFRQKKN</sequence>
<evidence type="ECO:0000313" key="9">
    <source>
        <dbReference type="EMBL" id="EWY40396.1"/>
    </source>
</evidence>